<evidence type="ECO:0000259" key="2">
    <source>
        <dbReference type="PROSITE" id="PS51178"/>
    </source>
</evidence>
<dbReference type="PROSITE" id="PS51257">
    <property type="entry name" value="PROKAR_LIPOPROTEIN"/>
    <property type="match status" value="1"/>
</dbReference>
<dbReference type="Gene3D" id="3.30.10.20">
    <property type="match status" value="1"/>
</dbReference>
<dbReference type="Proteomes" id="UP001261125">
    <property type="component" value="Unassembled WGS sequence"/>
</dbReference>
<dbReference type="Pfam" id="PF03793">
    <property type="entry name" value="PASTA"/>
    <property type="match status" value="1"/>
</dbReference>
<gene>
    <name evidence="3" type="ORF">RWH44_00150</name>
</gene>
<feature type="chain" id="PRO_5047415602" evidence="1">
    <location>
        <begin position="27"/>
        <end position="198"/>
    </location>
</feature>
<name>A0ABU3SI69_9MICO</name>
<organism evidence="3 4">
    <name type="scientific">Microbacterium phycohabitans</name>
    <dbReference type="NCBI Taxonomy" id="3075993"/>
    <lineage>
        <taxon>Bacteria</taxon>
        <taxon>Bacillati</taxon>
        <taxon>Actinomycetota</taxon>
        <taxon>Actinomycetes</taxon>
        <taxon>Micrococcales</taxon>
        <taxon>Microbacteriaceae</taxon>
        <taxon>Microbacterium</taxon>
    </lineage>
</organism>
<sequence>MRFTRPTAVIAAALIAVLAFTGCSSASKTRAGADTSTSTSARADTIVQDVVGMDGAQAKDALELLGLEVEYDGGEDTVIIKKNWTVTETDPAADTVLPVGSTVTLKVRKVDANATLDGLTSGEAMTFCKRLGAEQYPYGFDVKSFTGDGDIVVDDHSVRVSIDVEVTNEANATKRERMRCEIGGTRDEPEVVSFTVGE</sequence>
<dbReference type="EMBL" id="JAWDIT010000001">
    <property type="protein sequence ID" value="MDU0344097.1"/>
    <property type="molecule type" value="Genomic_DNA"/>
</dbReference>
<dbReference type="RefSeq" id="WP_316003035.1">
    <property type="nucleotide sequence ID" value="NZ_JAWDIT010000001.1"/>
</dbReference>
<evidence type="ECO:0000313" key="3">
    <source>
        <dbReference type="EMBL" id="MDU0344097.1"/>
    </source>
</evidence>
<proteinExistence type="predicted"/>
<keyword evidence="1" id="KW-0732">Signal</keyword>
<accession>A0ABU3SI69</accession>
<reference evidence="3 4" key="1">
    <citation type="submission" date="2023-09" db="EMBL/GenBank/DDBJ databases">
        <title>Microbacterium fusihabitans sp. nov., Microbacterium phycihabitans sp. nov., and Microbacterium cervinum sp. nov., isolated from dried seaweeds of beach.</title>
        <authorList>
            <person name="Lee S.D."/>
        </authorList>
    </citation>
    <scope>NUCLEOTIDE SEQUENCE [LARGE SCALE GENOMIC DNA]</scope>
    <source>
        <strain evidence="3 4">KSW2-29</strain>
    </source>
</reference>
<feature type="signal peptide" evidence="1">
    <location>
        <begin position="1"/>
        <end position="26"/>
    </location>
</feature>
<feature type="domain" description="PASTA" evidence="2">
    <location>
        <begin position="41"/>
        <end position="109"/>
    </location>
</feature>
<dbReference type="InterPro" id="IPR005543">
    <property type="entry name" value="PASTA_dom"/>
</dbReference>
<evidence type="ECO:0000313" key="4">
    <source>
        <dbReference type="Proteomes" id="UP001261125"/>
    </source>
</evidence>
<protein>
    <submittedName>
        <fullName evidence="3">PASTA domain-containing protein</fullName>
    </submittedName>
</protein>
<comment type="caution">
    <text evidence="3">The sequence shown here is derived from an EMBL/GenBank/DDBJ whole genome shotgun (WGS) entry which is preliminary data.</text>
</comment>
<dbReference type="PROSITE" id="PS51178">
    <property type="entry name" value="PASTA"/>
    <property type="match status" value="1"/>
</dbReference>
<keyword evidence="4" id="KW-1185">Reference proteome</keyword>
<dbReference type="SMART" id="SM00740">
    <property type="entry name" value="PASTA"/>
    <property type="match status" value="1"/>
</dbReference>
<evidence type="ECO:0000256" key="1">
    <source>
        <dbReference type="SAM" id="SignalP"/>
    </source>
</evidence>
<dbReference type="CDD" id="cd06577">
    <property type="entry name" value="PASTA_pknB"/>
    <property type="match status" value="1"/>
</dbReference>